<proteinExistence type="predicted"/>
<reference evidence="1" key="1">
    <citation type="submission" date="2023-05" db="EMBL/GenBank/DDBJ databases">
        <authorList>
            <consortium name="ELIXIR-Norway"/>
        </authorList>
    </citation>
    <scope>NUCLEOTIDE SEQUENCE</scope>
</reference>
<accession>A0ACB0ELU2</accession>
<sequence>MPPSLARSGFRDQGSVTNFLGSPSEAPELRETETGLRQGPVLTAPPSVSTLGQAECSLPAARSLGAPRGGASEEGPVLRREGTSAGVLLLLCACLN</sequence>
<organism evidence="1 2">
    <name type="scientific">Rangifer tarandus platyrhynchus</name>
    <name type="common">Svalbard reindeer</name>
    <dbReference type="NCBI Taxonomy" id="3082113"/>
    <lineage>
        <taxon>Eukaryota</taxon>
        <taxon>Metazoa</taxon>
        <taxon>Chordata</taxon>
        <taxon>Craniata</taxon>
        <taxon>Vertebrata</taxon>
        <taxon>Euteleostomi</taxon>
        <taxon>Mammalia</taxon>
        <taxon>Eutheria</taxon>
        <taxon>Laurasiatheria</taxon>
        <taxon>Artiodactyla</taxon>
        <taxon>Ruminantia</taxon>
        <taxon>Pecora</taxon>
        <taxon>Cervidae</taxon>
        <taxon>Odocoileinae</taxon>
        <taxon>Rangifer</taxon>
    </lineage>
</organism>
<dbReference type="EMBL" id="OX596105">
    <property type="protein sequence ID" value="CAI9701518.1"/>
    <property type="molecule type" value="Genomic_DNA"/>
</dbReference>
<evidence type="ECO:0000313" key="2">
    <source>
        <dbReference type="Proteomes" id="UP001162501"/>
    </source>
</evidence>
<name>A0ACB0ELU2_RANTA</name>
<evidence type="ECO:0000313" key="1">
    <source>
        <dbReference type="EMBL" id="CAI9701518.1"/>
    </source>
</evidence>
<dbReference type="Proteomes" id="UP001162501">
    <property type="component" value="Chromosome 21"/>
</dbReference>
<protein>
    <submittedName>
        <fullName evidence="1">Uncharacterized protein</fullName>
    </submittedName>
</protein>
<gene>
    <name evidence="1" type="ORF">MRATA1EN3_LOCUS12731</name>
</gene>